<organism evidence="12 13">
    <name type="scientific">Purpureocillium lilacinum</name>
    <name type="common">Paecilomyces lilacinus</name>
    <dbReference type="NCBI Taxonomy" id="33203"/>
    <lineage>
        <taxon>Eukaryota</taxon>
        <taxon>Fungi</taxon>
        <taxon>Dikarya</taxon>
        <taxon>Ascomycota</taxon>
        <taxon>Pezizomycotina</taxon>
        <taxon>Sordariomycetes</taxon>
        <taxon>Hypocreomycetidae</taxon>
        <taxon>Hypocreales</taxon>
        <taxon>Ophiocordycipitaceae</taxon>
        <taxon>Purpureocillium</taxon>
    </lineage>
</organism>
<keyword evidence="3" id="KW-0813">Transport</keyword>
<evidence type="ECO:0000256" key="2">
    <source>
        <dbReference type="ARBA" id="ARBA00008873"/>
    </source>
</evidence>
<comment type="similarity">
    <text evidence="2">Belongs to the cation diffusion facilitator (CDF) transporter (TC 2.A.4) family. SLC30A subfamily.</text>
</comment>
<evidence type="ECO:0000256" key="1">
    <source>
        <dbReference type="ARBA" id="ARBA00004141"/>
    </source>
</evidence>
<feature type="transmembrane region" description="Helical" evidence="9">
    <location>
        <begin position="73"/>
        <end position="100"/>
    </location>
</feature>
<dbReference type="Gene3D" id="1.20.1510.10">
    <property type="entry name" value="Cation efflux protein transmembrane domain"/>
    <property type="match status" value="1"/>
</dbReference>
<protein>
    <submittedName>
        <fullName evidence="12">Cd2+/Zn2+ transporter protein</fullName>
    </submittedName>
</protein>
<feature type="domain" description="Cation efflux protein cytoplasmic" evidence="11">
    <location>
        <begin position="160"/>
        <end position="220"/>
    </location>
</feature>
<evidence type="ECO:0000256" key="8">
    <source>
        <dbReference type="SAM" id="MobiDB-lite"/>
    </source>
</evidence>
<dbReference type="SUPFAM" id="SSF160240">
    <property type="entry name" value="Cation efflux protein cytoplasmic domain-like"/>
    <property type="match status" value="1"/>
</dbReference>
<reference evidence="12 13" key="1">
    <citation type="submission" date="2016-01" db="EMBL/GenBank/DDBJ databases">
        <title>Biosynthesis of antibiotic leucinostatins and their inhibition on Phytophthora in bio-control Purpureocillium lilacinum.</title>
        <authorList>
            <person name="Wang G."/>
            <person name="Liu Z."/>
            <person name="Lin R."/>
            <person name="Li E."/>
            <person name="Mao Z."/>
            <person name="Ling J."/>
            <person name="Yin W."/>
            <person name="Xie B."/>
        </authorList>
    </citation>
    <scope>NUCLEOTIDE SEQUENCE [LARGE SCALE GENOMIC DNA]</scope>
    <source>
        <strain evidence="12">PLBJ-1</strain>
    </source>
</reference>
<feature type="region of interest" description="Disordered" evidence="8">
    <location>
        <begin position="46"/>
        <end position="68"/>
    </location>
</feature>
<proteinExistence type="inferred from homology"/>
<evidence type="ECO:0000256" key="6">
    <source>
        <dbReference type="ARBA" id="ARBA00022989"/>
    </source>
</evidence>
<feature type="transmembrane region" description="Helical" evidence="9">
    <location>
        <begin position="112"/>
        <end position="130"/>
    </location>
</feature>
<feature type="region of interest" description="Disordered" evidence="8">
    <location>
        <begin position="1"/>
        <end position="24"/>
    </location>
</feature>
<dbReference type="AlphaFoldDB" id="A0A179HC65"/>
<sequence length="272" mass="29834">MLTSKEHDHGHGHGHGREEGHGHSRELDIEEEEMVLHRNDFKSAAQATTVSHSSSHHEHKHNIAKPSRSGRDLGMLGVLIHVVGDAINNIGVIISAVVIWKAEGEGRYYIDPAISVFIAIMIFLTAIPLTKRSGSILLQIAPGATNRVYPGIPCADKSPQIPGVDSVHELHIWRLDQHKSVATAHVVVDDRTVENFGEKAKVIMECLHAYGIHSVTLQPEVLPPCDNETTIVRSVYTDGGPAQVKKRVRQRCQLVCGKLCDRMRCCATVSAS</sequence>
<comment type="caution">
    <text evidence="12">The sequence shown here is derived from an EMBL/GenBank/DDBJ whole genome shotgun (WGS) entry which is preliminary data.</text>
</comment>
<dbReference type="Pfam" id="PF16916">
    <property type="entry name" value="ZT_dimer"/>
    <property type="match status" value="1"/>
</dbReference>
<evidence type="ECO:0000313" key="13">
    <source>
        <dbReference type="Proteomes" id="UP000078240"/>
    </source>
</evidence>
<keyword evidence="6 9" id="KW-1133">Transmembrane helix</keyword>
<keyword evidence="5" id="KW-0862">Zinc</keyword>
<comment type="subcellular location">
    <subcellularLocation>
        <location evidence="1">Membrane</location>
        <topology evidence="1">Multi-pass membrane protein</topology>
    </subcellularLocation>
</comment>
<dbReference type="InterPro" id="IPR027470">
    <property type="entry name" value="Cation_efflux_CTD"/>
</dbReference>
<dbReference type="SUPFAM" id="SSF161111">
    <property type="entry name" value="Cation efflux protein transmembrane domain-like"/>
    <property type="match status" value="1"/>
</dbReference>
<dbReference type="Proteomes" id="UP000078240">
    <property type="component" value="Unassembled WGS sequence"/>
</dbReference>
<dbReference type="NCBIfam" id="TIGR01297">
    <property type="entry name" value="CDF"/>
    <property type="match status" value="1"/>
</dbReference>
<dbReference type="InterPro" id="IPR027469">
    <property type="entry name" value="Cation_efflux_TMD_sf"/>
</dbReference>
<dbReference type="PANTHER" id="PTHR45820">
    <property type="entry name" value="FI23527P1"/>
    <property type="match status" value="1"/>
</dbReference>
<dbReference type="EMBL" id="LSBH01000001">
    <property type="protein sequence ID" value="OAQ87063.1"/>
    <property type="molecule type" value="Genomic_DNA"/>
</dbReference>
<evidence type="ECO:0000256" key="7">
    <source>
        <dbReference type="ARBA" id="ARBA00023136"/>
    </source>
</evidence>
<evidence type="ECO:0000256" key="3">
    <source>
        <dbReference type="ARBA" id="ARBA00022448"/>
    </source>
</evidence>
<evidence type="ECO:0000259" key="10">
    <source>
        <dbReference type="Pfam" id="PF01545"/>
    </source>
</evidence>
<dbReference type="InterPro" id="IPR036837">
    <property type="entry name" value="Cation_efflux_CTD_sf"/>
</dbReference>
<dbReference type="PANTHER" id="PTHR45820:SF5">
    <property type="entry name" value="DIFFUSION FACILITATOR FAMILY METAL ION TRANSPORTER, PUTATIVE-RELATED"/>
    <property type="match status" value="1"/>
</dbReference>
<evidence type="ECO:0000259" key="11">
    <source>
        <dbReference type="Pfam" id="PF16916"/>
    </source>
</evidence>
<evidence type="ECO:0000256" key="5">
    <source>
        <dbReference type="ARBA" id="ARBA00022833"/>
    </source>
</evidence>
<dbReference type="Pfam" id="PF01545">
    <property type="entry name" value="Cation_efflux"/>
    <property type="match status" value="1"/>
</dbReference>
<keyword evidence="4 9" id="KW-0812">Transmembrane</keyword>
<gene>
    <name evidence="12" type="ORF">VFPBJ_01103</name>
</gene>
<dbReference type="GO" id="GO:0016020">
    <property type="term" value="C:membrane"/>
    <property type="evidence" value="ECO:0007669"/>
    <property type="project" value="UniProtKB-SubCell"/>
</dbReference>
<keyword evidence="7 9" id="KW-0472">Membrane</keyword>
<dbReference type="InterPro" id="IPR002524">
    <property type="entry name" value="Cation_efflux"/>
</dbReference>
<evidence type="ECO:0000256" key="4">
    <source>
        <dbReference type="ARBA" id="ARBA00022692"/>
    </source>
</evidence>
<dbReference type="GO" id="GO:0005385">
    <property type="term" value="F:zinc ion transmembrane transporter activity"/>
    <property type="evidence" value="ECO:0007669"/>
    <property type="project" value="TreeGrafter"/>
</dbReference>
<evidence type="ECO:0000256" key="9">
    <source>
        <dbReference type="SAM" id="Phobius"/>
    </source>
</evidence>
<dbReference type="InterPro" id="IPR058533">
    <property type="entry name" value="Cation_efflux_TM"/>
</dbReference>
<accession>A0A179HC65</accession>
<feature type="domain" description="Cation efflux protein transmembrane" evidence="10">
    <location>
        <begin position="61"/>
        <end position="138"/>
    </location>
</feature>
<evidence type="ECO:0000313" key="12">
    <source>
        <dbReference type="EMBL" id="OAQ87063.1"/>
    </source>
</evidence>
<dbReference type="GO" id="GO:0006882">
    <property type="term" value="P:intracellular zinc ion homeostasis"/>
    <property type="evidence" value="ECO:0007669"/>
    <property type="project" value="TreeGrafter"/>
</dbReference>
<name>A0A179HC65_PURLI</name>